<evidence type="ECO:0000313" key="2">
    <source>
        <dbReference type="EMBL" id="APZ07442.1"/>
    </source>
</evidence>
<dbReference type="SUPFAM" id="SSF53474">
    <property type="entry name" value="alpha/beta-Hydrolases"/>
    <property type="match status" value="1"/>
</dbReference>
<feature type="domain" description="AB hydrolase-1" evidence="1">
    <location>
        <begin position="19"/>
        <end position="169"/>
    </location>
</feature>
<protein>
    <submittedName>
        <fullName evidence="2">Alpha/beta hydrolase</fullName>
    </submittedName>
</protein>
<dbReference type="Proteomes" id="UP000187148">
    <property type="component" value="Chromosome"/>
</dbReference>
<organism evidence="2 3">
    <name type="scientific">Kosakonia cowanii JCM 10956 = DSM 18146</name>
    <dbReference type="NCBI Taxonomy" id="1300165"/>
    <lineage>
        <taxon>Bacteria</taxon>
        <taxon>Pseudomonadati</taxon>
        <taxon>Pseudomonadota</taxon>
        <taxon>Gammaproteobacteria</taxon>
        <taxon>Enterobacterales</taxon>
        <taxon>Enterobacteriaceae</taxon>
        <taxon>Kosakonia</taxon>
    </lineage>
</organism>
<dbReference type="EMBL" id="CP019445">
    <property type="protein sequence ID" value="APZ07442.1"/>
    <property type="molecule type" value="Genomic_DNA"/>
</dbReference>
<dbReference type="PANTHER" id="PTHR43798:SF33">
    <property type="entry name" value="HYDROLASE, PUTATIVE (AFU_ORTHOLOGUE AFUA_2G14860)-RELATED"/>
    <property type="match status" value="1"/>
</dbReference>
<dbReference type="Pfam" id="PF00561">
    <property type="entry name" value="Abhydrolase_1"/>
    <property type="match status" value="1"/>
</dbReference>
<dbReference type="InterPro" id="IPR029058">
    <property type="entry name" value="AB_hydrolase_fold"/>
</dbReference>
<evidence type="ECO:0000259" key="1">
    <source>
        <dbReference type="Pfam" id="PF00561"/>
    </source>
</evidence>
<dbReference type="GO" id="GO:0016787">
    <property type="term" value="F:hydrolase activity"/>
    <property type="evidence" value="ECO:0007669"/>
    <property type="project" value="UniProtKB-KW"/>
</dbReference>
<reference evidence="2 3" key="1">
    <citation type="submission" date="2017-01" db="EMBL/GenBank/DDBJ databases">
        <authorList>
            <person name="Cao J.-M."/>
        </authorList>
    </citation>
    <scope>NUCLEOTIDE SEQUENCE [LARGE SCALE GENOMIC DNA]</scope>
    <source>
        <strain evidence="2 3">888-76</strain>
    </source>
</reference>
<dbReference type="AlphaFoldDB" id="A0A831EEJ9"/>
<keyword evidence="2" id="KW-0378">Hydrolase</keyword>
<sequence length="247" mass="27050">MPYTSATPRLFYRTQGEGPLVIMLHGLLMDSRCWVDNGFNSALSPHFQVVCPDLPGHGASDKPDDQAAYTQQRQALAIVNLMDELGYEKAHIIGYSAGAWLAMELINAHADRLHSVVLGGWDCEAGLPETPVGKLTFEMFIAYARQVAPELTASLTSEDEKGAEHFFNELRKHAQDAEGFFPCPVPLRFWAGADDPYYATMAALATRYAIPLFAGKGDHLSEVNHPESATLSAILNFVRNPQASGRA</sequence>
<gene>
    <name evidence="2" type="ORF">BWI95_21550</name>
</gene>
<name>A0A831EEJ9_9ENTR</name>
<dbReference type="KEGG" id="kco:BWI95_21550"/>
<dbReference type="Gene3D" id="3.40.50.1820">
    <property type="entry name" value="alpha/beta hydrolase"/>
    <property type="match status" value="1"/>
</dbReference>
<keyword evidence="3" id="KW-1185">Reference proteome</keyword>
<dbReference type="InterPro" id="IPR000073">
    <property type="entry name" value="AB_hydrolase_1"/>
</dbReference>
<proteinExistence type="predicted"/>
<dbReference type="GO" id="GO:0016020">
    <property type="term" value="C:membrane"/>
    <property type="evidence" value="ECO:0007669"/>
    <property type="project" value="TreeGrafter"/>
</dbReference>
<dbReference type="PANTHER" id="PTHR43798">
    <property type="entry name" value="MONOACYLGLYCEROL LIPASE"/>
    <property type="match status" value="1"/>
</dbReference>
<dbReference type="RefSeq" id="WP_076770226.1">
    <property type="nucleotide sequence ID" value="NZ_CP019445.1"/>
</dbReference>
<evidence type="ECO:0000313" key="3">
    <source>
        <dbReference type="Proteomes" id="UP000187148"/>
    </source>
</evidence>
<dbReference type="InterPro" id="IPR050266">
    <property type="entry name" value="AB_hydrolase_sf"/>
</dbReference>
<accession>A0A831EEJ9</accession>